<reference evidence="3 4" key="1">
    <citation type="journal article" date="2018" name="Int. J. Syst. Evol. Microbiol.">
        <title>Epidermidibacterium keratini gen. nov., sp. nov., a member of the family Sporichthyaceae, isolated from keratin epidermis.</title>
        <authorList>
            <person name="Lee D.G."/>
            <person name="Trujillo M.E."/>
            <person name="Kang S."/>
            <person name="Nam J.J."/>
            <person name="Kim Y.J."/>
        </authorList>
    </citation>
    <scope>NUCLEOTIDE SEQUENCE [LARGE SCALE GENOMIC DNA]</scope>
    <source>
        <strain evidence="3 4">EPI-7</strain>
    </source>
</reference>
<dbReference type="InParanoid" id="A0A7L4YS44"/>
<evidence type="ECO:0000256" key="1">
    <source>
        <dbReference type="ARBA" id="ARBA00005254"/>
    </source>
</evidence>
<proteinExistence type="inferred from homology"/>
<dbReference type="RefSeq" id="WP_159546849.1">
    <property type="nucleotide sequence ID" value="NZ_CP047156.1"/>
</dbReference>
<dbReference type="Proteomes" id="UP000463857">
    <property type="component" value="Chromosome"/>
</dbReference>
<evidence type="ECO:0000313" key="4">
    <source>
        <dbReference type="Proteomes" id="UP000463857"/>
    </source>
</evidence>
<dbReference type="PANTHER" id="PTHR42993:SF1">
    <property type="entry name" value="MAOC-LIKE DEHYDRATASE DOMAIN-CONTAINING PROTEIN"/>
    <property type="match status" value="1"/>
</dbReference>
<accession>A0A7L4YS44</accession>
<dbReference type="OrthoDB" id="9801735at2"/>
<dbReference type="AlphaFoldDB" id="A0A7L4YS44"/>
<comment type="similarity">
    <text evidence="1">Belongs to the enoyl-CoA hydratase/isomerase family.</text>
</comment>
<keyword evidence="4" id="KW-1185">Reference proteome</keyword>
<dbReference type="Pfam" id="PF01575">
    <property type="entry name" value="MaoC_dehydratas"/>
    <property type="match status" value="1"/>
</dbReference>
<dbReference type="EMBL" id="CP047156">
    <property type="protein sequence ID" value="QHC01714.1"/>
    <property type="molecule type" value="Genomic_DNA"/>
</dbReference>
<dbReference type="Gene3D" id="3.10.129.10">
    <property type="entry name" value="Hotdog Thioesterase"/>
    <property type="match status" value="1"/>
</dbReference>
<dbReference type="CDD" id="cd03450">
    <property type="entry name" value="NodN"/>
    <property type="match status" value="1"/>
</dbReference>
<protein>
    <recommendedName>
        <fullName evidence="2">MaoC-like domain-containing protein</fullName>
    </recommendedName>
</protein>
<evidence type="ECO:0000313" key="3">
    <source>
        <dbReference type="EMBL" id="QHC01714.1"/>
    </source>
</evidence>
<dbReference type="PANTHER" id="PTHR42993">
    <property type="entry name" value="MAOC-LIKE DEHYDRATASE DOMAIN-CONTAINING PROTEIN"/>
    <property type="match status" value="1"/>
</dbReference>
<name>A0A7L4YS44_9ACTN</name>
<sequence length="153" mass="16587">MAEVKTFNGVDELKESVGITLGPTDWFELTQERVNLFADATEDHQWIHVDVEKAKGGPFGGPIGHGFLTLSLIPMFSSQLIKVDGVKMGVNYGCDKVRFPHPVPVGSKLRASAVLGEVADINLGSRAAWDWTIEAEGIDKPVCIARMLSVVVP</sequence>
<evidence type="ECO:0000259" key="2">
    <source>
        <dbReference type="Pfam" id="PF01575"/>
    </source>
</evidence>
<dbReference type="InterPro" id="IPR029069">
    <property type="entry name" value="HotDog_dom_sf"/>
</dbReference>
<feature type="domain" description="MaoC-like" evidence="2">
    <location>
        <begin position="19"/>
        <end position="120"/>
    </location>
</feature>
<dbReference type="InterPro" id="IPR002539">
    <property type="entry name" value="MaoC-like_dom"/>
</dbReference>
<organism evidence="3 4">
    <name type="scientific">Epidermidibacterium keratini</name>
    <dbReference type="NCBI Taxonomy" id="1891644"/>
    <lineage>
        <taxon>Bacteria</taxon>
        <taxon>Bacillati</taxon>
        <taxon>Actinomycetota</taxon>
        <taxon>Actinomycetes</taxon>
        <taxon>Sporichthyales</taxon>
        <taxon>Sporichthyaceae</taxon>
        <taxon>Epidermidibacterium</taxon>
    </lineage>
</organism>
<dbReference type="SUPFAM" id="SSF54637">
    <property type="entry name" value="Thioesterase/thiol ester dehydrase-isomerase"/>
    <property type="match status" value="1"/>
</dbReference>
<dbReference type="InterPro" id="IPR039375">
    <property type="entry name" value="NodN-like"/>
</dbReference>
<gene>
    <name evidence="3" type="ORF">EK0264_16430</name>
</gene>
<dbReference type="KEGG" id="eke:EK0264_16430"/>